<dbReference type="EMBL" id="JANBUN010002116">
    <property type="protein sequence ID" value="KAJ2795598.1"/>
    <property type="molecule type" value="Genomic_DNA"/>
</dbReference>
<proteinExistence type="predicted"/>
<reference evidence="1" key="1">
    <citation type="submission" date="2022-07" db="EMBL/GenBank/DDBJ databases">
        <title>Phylogenomic reconstructions and comparative analyses of Kickxellomycotina fungi.</title>
        <authorList>
            <person name="Reynolds N.K."/>
            <person name="Stajich J.E."/>
            <person name="Barry K."/>
            <person name="Grigoriev I.V."/>
            <person name="Crous P."/>
            <person name="Smith M.E."/>
        </authorList>
    </citation>
    <scope>NUCLEOTIDE SEQUENCE</scope>
    <source>
        <strain evidence="1">BCRC 34780</strain>
    </source>
</reference>
<sequence length="164" mass="18339">PWSRRWCWRRCWPYQRSAHVSSTMHSAPRSPGGARTGMQRRSCLRATAGKPGVRTASCARRPTRALPASWPRAPPACTRVCRQTWSASQTPRRRRSWPRRWRRRAPRRPPPTATRSPRRSTPARRATAARPRGSSRAPSATHAAARPAALSSAPRCSASPRPAP</sequence>
<name>A0ACC1KUD6_9FUNG</name>
<comment type="caution">
    <text evidence="1">The sequence shown here is derived from an EMBL/GenBank/DDBJ whole genome shotgun (WGS) entry which is preliminary data.</text>
</comment>
<accession>A0ACC1KUD6</accession>
<feature type="non-terminal residue" evidence="1">
    <location>
        <position position="1"/>
    </location>
</feature>
<feature type="non-terminal residue" evidence="1">
    <location>
        <position position="164"/>
    </location>
</feature>
<evidence type="ECO:0000313" key="1">
    <source>
        <dbReference type="EMBL" id="KAJ2795598.1"/>
    </source>
</evidence>
<dbReference type="Proteomes" id="UP001140087">
    <property type="component" value="Unassembled WGS sequence"/>
</dbReference>
<organism evidence="1 2">
    <name type="scientific">Coemansia helicoidea</name>
    <dbReference type="NCBI Taxonomy" id="1286919"/>
    <lineage>
        <taxon>Eukaryota</taxon>
        <taxon>Fungi</taxon>
        <taxon>Fungi incertae sedis</taxon>
        <taxon>Zoopagomycota</taxon>
        <taxon>Kickxellomycotina</taxon>
        <taxon>Kickxellomycetes</taxon>
        <taxon>Kickxellales</taxon>
        <taxon>Kickxellaceae</taxon>
        <taxon>Coemansia</taxon>
    </lineage>
</organism>
<gene>
    <name evidence="1" type="ORF">H4R21_005047</name>
</gene>
<evidence type="ECO:0000313" key="2">
    <source>
        <dbReference type="Proteomes" id="UP001140087"/>
    </source>
</evidence>
<keyword evidence="2" id="KW-1185">Reference proteome</keyword>
<protein>
    <submittedName>
        <fullName evidence="1">Uncharacterized protein</fullName>
    </submittedName>
</protein>